<comment type="caution">
    <text evidence="1">The sequence shown here is derived from an EMBL/GenBank/DDBJ whole genome shotgun (WGS) entry which is preliminary data.</text>
</comment>
<evidence type="ECO:0000313" key="2">
    <source>
        <dbReference type="Proteomes" id="UP000886998"/>
    </source>
</evidence>
<protein>
    <submittedName>
        <fullName evidence="1">Uncharacterized protein</fullName>
    </submittedName>
</protein>
<reference evidence="1" key="1">
    <citation type="submission" date="2020-08" db="EMBL/GenBank/DDBJ databases">
        <title>Multicomponent nature underlies the extraordinary mechanical properties of spider dragline silk.</title>
        <authorList>
            <person name="Kono N."/>
            <person name="Nakamura H."/>
            <person name="Mori M."/>
            <person name="Yoshida Y."/>
            <person name="Ohtoshi R."/>
            <person name="Malay A.D."/>
            <person name="Moran D.A.P."/>
            <person name="Tomita M."/>
            <person name="Numata K."/>
            <person name="Arakawa K."/>
        </authorList>
    </citation>
    <scope>NUCLEOTIDE SEQUENCE</scope>
</reference>
<organism evidence="1 2">
    <name type="scientific">Trichonephila inaurata madagascariensis</name>
    <dbReference type="NCBI Taxonomy" id="2747483"/>
    <lineage>
        <taxon>Eukaryota</taxon>
        <taxon>Metazoa</taxon>
        <taxon>Ecdysozoa</taxon>
        <taxon>Arthropoda</taxon>
        <taxon>Chelicerata</taxon>
        <taxon>Arachnida</taxon>
        <taxon>Araneae</taxon>
        <taxon>Araneomorphae</taxon>
        <taxon>Entelegynae</taxon>
        <taxon>Araneoidea</taxon>
        <taxon>Nephilidae</taxon>
        <taxon>Trichonephila</taxon>
        <taxon>Trichonephila inaurata</taxon>
    </lineage>
</organism>
<sequence length="106" mass="12452">MYLVCPHQIYCSRGKWELIMKQELAQIFEIEQFVLGRDGMKTEYPLLYLLGIRDVDDVEQKFVGGWIILADVLLIIFRKLMRRSMEDLFAHASHQRLVLCATKPHA</sequence>
<gene>
    <name evidence="1" type="ORF">TNIN_175601</name>
</gene>
<dbReference type="EMBL" id="BMAV01010042">
    <property type="protein sequence ID" value="GFY54854.1"/>
    <property type="molecule type" value="Genomic_DNA"/>
</dbReference>
<dbReference type="Proteomes" id="UP000886998">
    <property type="component" value="Unassembled WGS sequence"/>
</dbReference>
<accession>A0A8X6XLY3</accession>
<dbReference type="AlphaFoldDB" id="A0A8X6XLY3"/>
<proteinExistence type="predicted"/>
<evidence type="ECO:0000313" key="1">
    <source>
        <dbReference type="EMBL" id="GFY54854.1"/>
    </source>
</evidence>
<dbReference type="OrthoDB" id="10300331at2759"/>
<keyword evidence="2" id="KW-1185">Reference proteome</keyword>
<name>A0A8X6XLY3_9ARAC</name>